<gene>
    <name evidence="1" type="ORF">OCBIM_22033858mg</name>
</gene>
<dbReference type="EMBL" id="KQ421896">
    <property type="protein sequence ID" value="KOF76019.1"/>
    <property type="molecule type" value="Genomic_DNA"/>
</dbReference>
<accession>A0A0L8GGL1</accession>
<name>A0A0L8GGL1_OCTBM</name>
<evidence type="ECO:0000313" key="1">
    <source>
        <dbReference type="EMBL" id="KOF76019.1"/>
    </source>
</evidence>
<organism evidence="1">
    <name type="scientific">Octopus bimaculoides</name>
    <name type="common">California two-spotted octopus</name>
    <dbReference type="NCBI Taxonomy" id="37653"/>
    <lineage>
        <taxon>Eukaryota</taxon>
        <taxon>Metazoa</taxon>
        <taxon>Spiralia</taxon>
        <taxon>Lophotrochozoa</taxon>
        <taxon>Mollusca</taxon>
        <taxon>Cephalopoda</taxon>
        <taxon>Coleoidea</taxon>
        <taxon>Octopodiformes</taxon>
        <taxon>Octopoda</taxon>
        <taxon>Incirrata</taxon>
        <taxon>Octopodidae</taxon>
        <taxon>Octopus</taxon>
    </lineage>
</organism>
<sequence length="50" mass="6044">MKYCPNVYFGEFLYIILAILKYQNIKILKYLRKRSPEFISLEVFIKPVSI</sequence>
<proteinExistence type="predicted"/>
<protein>
    <submittedName>
        <fullName evidence="1">Uncharacterized protein</fullName>
    </submittedName>
</protein>
<reference evidence="1" key="1">
    <citation type="submission" date="2015-07" db="EMBL/GenBank/DDBJ databases">
        <title>MeaNS - Measles Nucleotide Surveillance Program.</title>
        <authorList>
            <person name="Tran T."/>
            <person name="Druce J."/>
        </authorList>
    </citation>
    <scope>NUCLEOTIDE SEQUENCE</scope>
    <source>
        <strain evidence="1">UCB-OBI-ISO-001</strain>
        <tissue evidence="1">Gonad</tissue>
    </source>
</reference>
<dbReference type="AlphaFoldDB" id="A0A0L8GGL1"/>